<dbReference type="InterPro" id="IPR014717">
    <property type="entry name" value="Transl_elong_EF1B/ribsomal_bS6"/>
</dbReference>
<name>A0A846THH3_9BACI</name>
<reference evidence="3 4" key="1">
    <citation type="submission" date="2020-03" db="EMBL/GenBank/DDBJ databases">
        <authorList>
            <person name="Sun Q."/>
        </authorList>
    </citation>
    <scope>NUCLEOTIDE SEQUENCE [LARGE SCALE GENOMIC DNA]</scope>
    <source>
        <strain evidence="3 4">KACC 21451</strain>
    </source>
</reference>
<evidence type="ECO:0000313" key="3">
    <source>
        <dbReference type="EMBL" id="NKE06390.1"/>
    </source>
</evidence>
<evidence type="ECO:0000256" key="1">
    <source>
        <dbReference type="SAM" id="MobiDB-lite"/>
    </source>
</evidence>
<feature type="compositionally biased region" description="Low complexity" evidence="1">
    <location>
        <begin position="117"/>
        <end position="130"/>
    </location>
</feature>
<feature type="transmembrane region" description="Helical" evidence="2">
    <location>
        <begin position="12"/>
        <end position="31"/>
    </location>
</feature>
<evidence type="ECO:0000313" key="4">
    <source>
        <dbReference type="Proteomes" id="UP000587942"/>
    </source>
</evidence>
<feature type="region of interest" description="Disordered" evidence="1">
    <location>
        <begin position="215"/>
        <end position="259"/>
    </location>
</feature>
<protein>
    <submittedName>
        <fullName evidence="3">Pilus assembly protein PilO</fullName>
    </submittedName>
</protein>
<evidence type="ECO:0000256" key="2">
    <source>
        <dbReference type="SAM" id="Phobius"/>
    </source>
</evidence>
<dbReference type="AlphaFoldDB" id="A0A846THH3"/>
<keyword evidence="2" id="KW-0812">Transmembrane</keyword>
<feature type="compositionally biased region" description="Acidic residues" evidence="1">
    <location>
        <begin position="239"/>
        <end position="259"/>
    </location>
</feature>
<keyword evidence="2" id="KW-0472">Membrane</keyword>
<gene>
    <name evidence="3" type="ORF">GWK17_13080</name>
</gene>
<proteinExistence type="predicted"/>
<accession>A0A846THH3</accession>
<feature type="region of interest" description="Disordered" evidence="1">
    <location>
        <begin position="107"/>
        <end position="130"/>
    </location>
</feature>
<dbReference type="EMBL" id="JAAVUM010000008">
    <property type="protein sequence ID" value="NKE06390.1"/>
    <property type="molecule type" value="Genomic_DNA"/>
</dbReference>
<dbReference type="RefSeq" id="WP_167832810.1">
    <property type="nucleotide sequence ID" value="NZ_JAAVUM010000008.1"/>
</dbReference>
<dbReference type="Proteomes" id="UP000587942">
    <property type="component" value="Unassembled WGS sequence"/>
</dbReference>
<sequence>MNLRFEKKNIMILAIAVLLSVLIYTGAYFVFINPLKDSLALKENQLKSEQQLSESFETRLAASKNDYQSTIELQKKLPVDPMVEQLVLDLEKAEVVSNSYITSMEFNQESSEAPTAQAGETQGTETVTGEAVEPLKMPEGIEKTAVTITVEADGYFELEKFIETLENLKRLVMVDSISFSGPEEISSLSDEKSPIVMTLTINSYYLSGLDDLKEHNPKIQTPAPANKRNPFPTFRDYSEDNLEELEQSEADDTEGTDEN</sequence>
<comment type="caution">
    <text evidence="3">The sequence shown here is derived from an EMBL/GenBank/DDBJ whole genome shotgun (WGS) entry which is preliminary data.</text>
</comment>
<keyword evidence="2" id="KW-1133">Transmembrane helix</keyword>
<dbReference type="Gene3D" id="3.30.70.60">
    <property type="match status" value="1"/>
</dbReference>
<organism evidence="3 4">
    <name type="scientific">Mesobacillus selenatarsenatis</name>
    <dbReference type="NCBI Taxonomy" id="388741"/>
    <lineage>
        <taxon>Bacteria</taxon>
        <taxon>Bacillati</taxon>
        <taxon>Bacillota</taxon>
        <taxon>Bacilli</taxon>
        <taxon>Bacillales</taxon>
        <taxon>Bacillaceae</taxon>
        <taxon>Mesobacillus</taxon>
    </lineage>
</organism>